<feature type="repeat" description="WD" evidence="3">
    <location>
        <begin position="284"/>
        <end position="315"/>
    </location>
</feature>
<proteinExistence type="predicted"/>
<evidence type="ECO:0000313" key="6">
    <source>
        <dbReference type="Proteomes" id="UP000714275"/>
    </source>
</evidence>
<evidence type="ECO:0000256" key="1">
    <source>
        <dbReference type="ARBA" id="ARBA00022574"/>
    </source>
</evidence>
<dbReference type="Proteomes" id="UP000714275">
    <property type="component" value="Unassembled WGS sequence"/>
</dbReference>
<comment type="caution">
    <text evidence="5">The sequence shown here is derived from an EMBL/GenBank/DDBJ whole genome shotgun (WGS) entry which is preliminary data.</text>
</comment>
<dbReference type="PROSITE" id="PS50294">
    <property type="entry name" value="WD_REPEATS_REGION"/>
    <property type="match status" value="3"/>
</dbReference>
<dbReference type="AlphaFoldDB" id="A0A9P7A169"/>
<dbReference type="InterPro" id="IPR036322">
    <property type="entry name" value="WD40_repeat_dom_sf"/>
</dbReference>
<reference evidence="5" key="1">
    <citation type="journal article" date="2020" name="New Phytol.">
        <title>Comparative genomics reveals dynamic genome evolution in host specialist ectomycorrhizal fungi.</title>
        <authorList>
            <person name="Lofgren L.A."/>
            <person name="Nguyen N.H."/>
            <person name="Vilgalys R."/>
            <person name="Ruytinx J."/>
            <person name="Liao H.L."/>
            <person name="Branco S."/>
            <person name="Kuo A."/>
            <person name="LaButti K."/>
            <person name="Lipzen A."/>
            <person name="Andreopoulos W."/>
            <person name="Pangilinan J."/>
            <person name="Riley R."/>
            <person name="Hundley H."/>
            <person name="Na H."/>
            <person name="Barry K."/>
            <person name="Grigoriev I.V."/>
            <person name="Stajich J.E."/>
            <person name="Kennedy P.G."/>
        </authorList>
    </citation>
    <scope>NUCLEOTIDE SEQUENCE</scope>
    <source>
        <strain evidence="5">DOB743</strain>
    </source>
</reference>
<protein>
    <submittedName>
        <fullName evidence="5">WD40-repeat-containing domain protein</fullName>
    </submittedName>
</protein>
<feature type="compositionally biased region" description="Basic and acidic residues" evidence="4">
    <location>
        <begin position="502"/>
        <end position="515"/>
    </location>
</feature>
<feature type="region of interest" description="Disordered" evidence="4">
    <location>
        <begin position="326"/>
        <end position="354"/>
    </location>
</feature>
<evidence type="ECO:0000256" key="4">
    <source>
        <dbReference type="SAM" id="MobiDB-lite"/>
    </source>
</evidence>
<feature type="compositionally biased region" description="Polar residues" evidence="4">
    <location>
        <begin position="336"/>
        <end position="352"/>
    </location>
</feature>
<dbReference type="Pfam" id="PF00400">
    <property type="entry name" value="WD40"/>
    <property type="match status" value="7"/>
</dbReference>
<dbReference type="EMBL" id="JABBWD010000008">
    <property type="protein sequence ID" value="KAG1780610.1"/>
    <property type="molecule type" value="Genomic_DNA"/>
</dbReference>
<dbReference type="OrthoDB" id="10251741at2759"/>
<evidence type="ECO:0000256" key="3">
    <source>
        <dbReference type="PROSITE-ProRule" id="PRU00221"/>
    </source>
</evidence>
<dbReference type="SUPFAM" id="SSF50978">
    <property type="entry name" value="WD40 repeat-like"/>
    <property type="match status" value="1"/>
</dbReference>
<dbReference type="InterPro" id="IPR019775">
    <property type="entry name" value="WD40_repeat_CS"/>
</dbReference>
<keyword evidence="2" id="KW-0677">Repeat</keyword>
<dbReference type="PANTHER" id="PTHR44019:SF8">
    <property type="entry name" value="POC1 CENTRIOLAR PROTEIN HOMOLOG"/>
    <property type="match status" value="1"/>
</dbReference>
<evidence type="ECO:0000313" key="5">
    <source>
        <dbReference type="EMBL" id="KAG1780610.1"/>
    </source>
</evidence>
<gene>
    <name evidence="5" type="ORF">EV702DRAFT_730621</name>
</gene>
<dbReference type="PROSITE" id="PS00678">
    <property type="entry name" value="WD_REPEATS_1"/>
    <property type="match status" value="1"/>
</dbReference>
<sequence>MTSRSSAKPILEEALTPAQSKRPILKHKFEGHKRSIWSFIFLQDNIHIVSGSLDGTICKWNCNTGLVVGEPWKGEGGRIHAMALSPDGKMIACGREDGSVQRWTTDGEIQDVWTGHSDWVRSFSWSPSGSHLASGSEDGTILIRRADSGRVEVRPIRTEQIGVCTLAYSPSGERIASGGFNKSICIWNTKTGELVVGPIKDTGNCYVTSVLWSFDSTKLYSASDRFARVFDSTSGKLLYSFEHNDTLYSVALSPKNNVLACVGLQGIAQLWDTGSYQPLGQPFYQEHRERLLCVLFSPDGRYIAYGGDDNKLTVWMVKDIASQLPALTPPKKSDESGGQSTQEETRSNSALSSCLDVDATGGSGFIEEAHDDPYNKFFESSQQSLPSPSPSPSPGFRIPPLYSARRLWNAISQRRPPPDESVPQERSKRGFFSRRARSDSPPELATIKPNQSVPEGKVGEGKGEQGKNIDDRGSGNDPLGDRKDEGKQRDDGPPADAQGPPSDDRSPSTHLDSKNNRKFWERLMQARNKNYTVGSLHSSTRPAQAPRLIMRHPWHWNSSSFPVGSSRRPVDVAACRDEDRYAITPESDMEAAAAMLRTNDDVADSSTRPGQSAVVARVPQGRLAQTQASTTEPEEITVRCCGFFFGYVRHSNSR</sequence>
<feature type="region of interest" description="Disordered" evidence="4">
    <location>
        <begin position="377"/>
        <end position="400"/>
    </location>
</feature>
<name>A0A9P7A169_9AGAM</name>
<evidence type="ECO:0000256" key="2">
    <source>
        <dbReference type="ARBA" id="ARBA00022737"/>
    </source>
</evidence>
<dbReference type="InterPro" id="IPR001680">
    <property type="entry name" value="WD40_rpt"/>
</dbReference>
<accession>A0A9P7A169</accession>
<dbReference type="CDD" id="cd00200">
    <property type="entry name" value="WD40"/>
    <property type="match status" value="1"/>
</dbReference>
<feature type="repeat" description="WD" evidence="3">
    <location>
        <begin position="156"/>
        <end position="197"/>
    </location>
</feature>
<dbReference type="PROSITE" id="PS50082">
    <property type="entry name" value="WD_REPEATS_2"/>
    <property type="match status" value="5"/>
</dbReference>
<feature type="repeat" description="WD" evidence="3">
    <location>
        <begin position="113"/>
        <end position="154"/>
    </location>
</feature>
<keyword evidence="6" id="KW-1185">Reference proteome</keyword>
<organism evidence="5 6">
    <name type="scientific">Suillus placidus</name>
    <dbReference type="NCBI Taxonomy" id="48579"/>
    <lineage>
        <taxon>Eukaryota</taxon>
        <taxon>Fungi</taxon>
        <taxon>Dikarya</taxon>
        <taxon>Basidiomycota</taxon>
        <taxon>Agaricomycotina</taxon>
        <taxon>Agaricomycetes</taxon>
        <taxon>Agaricomycetidae</taxon>
        <taxon>Boletales</taxon>
        <taxon>Suillineae</taxon>
        <taxon>Suillaceae</taxon>
        <taxon>Suillus</taxon>
    </lineage>
</organism>
<dbReference type="SMART" id="SM00320">
    <property type="entry name" value="WD40"/>
    <property type="match status" value="7"/>
</dbReference>
<feature type="repeat" description="WD" evidence="3">
    <location>
        <begin position="72"/>
        <end position="103"/>
    </location>
</feature>
<dbReference type="PANTHER" id="PTHR44019">
    <property type="entry name" value="WD REPEAT-CONTAINING PROTEIN 55"/>
    <property type="match status" value="1"/>
</dbReference>
<feature type="region of interest" description="Disordered" evidence="4">
    <location>
        <begin position="413"/>
        <end position="515"/>
    </location>
</feature>
<dbReference type="Gene3D" id="2.130.10.10">
    <property type="entry name" value="YVTN repeat-like/Quinoprotein amine dehydrogenase"/>
    <property type="match status" value="2"/>
</dbReference>
<feature type="compositionally biased region" description="Basic and acidic residues" evidence="4">
    <location>
        <begin position="457"/>
        <end position="492"/>
    </location>
</feature>
<feature type="repeat" description="WD" evidence="3">
    <location>
        <begin position="29"/>
        <end position="70"/>
    </location>
</feature>
<keyword evidence="1 3" id="KW-0853">WD repeat</keyword>
<dbReference type="InterPro" id="IPR050505">
    <property type="entry name" value="WDR55/POC1"/>
</dbReference>
<dbReference type="InterPro" id="IPR015943">
    <property type="entry name" value="WD40/YVTN_repeat-like_dom_sf"/>
</dbReference>